<protein>
    <submittedName>
        <fullName evidence="1">Uncharacterized protein</fullName>
    </submittedName>
</protein>
<accession>A0A1V4JR30</accession>
<evidence type="ECO:0000313" key="2">
    <source>
        <dbReference type="Proteomes" id="UP000190648"/>
    </source>
</evidence>
<organism evidence="1 2">
    <name type="scientific">Patagioenas fasciata monilis</name>
    <dbReference type="NCBI Taxonomy" id="372326"/>
    <lineage>
        <taxon>Eukaryota</taxon>
        <taxon>Metazoa</taxon>
        <taxon>Chordata</taxon>
        <taxon>Craniata</taxon>
        <taxon>Vertebrata</taxon>
        <taxon>Euteleostomi</taxon>
        <taxon>Archelosauria</taxon>
        <taxon>Archosauria</taxon>
        <taxon>Dinosauria</taxon>
        <taxon>Saurischia</taxon>
        <taxon>Theropoda</taxon>
        <taxon>Coelurosauria</taxon>
        <taxon>Aves</taxon>
        <taxon>Neognathae</taxon>
        <taxon>Neoaves</taxon>
        <taxon>Columbimorphae</taxon>
        <taxon>Columbiformes</taxon>
        <taxon>Columbidae</taxon>
        <taxon>Patagioenas</taxon>
    </lineage>
</organism>
<comment type="caution">
    <text evidence="1">The sequence shown here is derived from an EMBL/GenBank/DDBJ whole genome shotgun (WGS) entry which is preliminary data.</text>
</comment>
<sequence length="99" mass="11299">MLYFFWSKVPHPESTNPVSITSLLGLWSSKRSPQTSFFLDMLQVALRTEGPPCSCILLVVLLAITWSRHDRKNPCFPDEKWTTHRLQDNTAPHSCTAVI</sequence>
<dbReference type="Proteomes" id="UP000190648">
    <property type="component" value="Unassembled WGS sequence"/>
</dbReference>
<gene>
    <name evidence="1" type="ORF">AV530_004124</name>
</gene>
<name>A0A1V4JR30_PATFA</name>
<keyword evidence="2" id="KW-1185">Reference proteome</keyword>
<proteinExistence type="predicted"/>
<evidence type="ECO:0000313" key="1">
    <source>
        <dbReference type="EMBL" id="OPJ74676.1"/>
    </source>
</evidence>
<dbReference type="EMBL" id="LSYS01006642">
    <property type="protein sequence ID" value="OPJ74676.1"/>
    <property type="molecule type" value="Genomic_DNA"/>
</dbReference>
<dbReference type="AlphaFoldDB" id="A0A1V4JR30"/>
<reference evidence="1 2" key="1">
    <citation type="submission" date="2016-02" db="EMBL/GenBank/DDBJ databases">
        <title>Band-tailed pigeon sequencing and assembly.</title>
        <authorList>
            <person name="Soares A.E."/>
            <person name="Novak B.J."/>
            <person name="Rice E.S."/>
            <person name="O'Connell B."/>
            <person name="Chang D."/>
            <person name="Weber S."/>
            <person name="Shapiro B."/>
        </authorList>
    </citation>
    <scope>NUCLEOTIDE SEQUENCE [LARGE SCALE GENOMIC DNA]</scope>
    <source>
        <strain evidence="1">BTP2013</strain>
        <tissue evidence="1">Blood</tissue>
    </source>
</reference>